<sequence>MTRLTTWNGQAKKLLATGPTGQAKSLFHHLGALTRVTSYRYLARRADNTNAKLIKGACSFYFTDVGQSANKNGFTMDGHDTNTPYLTIRIALVDQKMGARSIREILCCKMIRFNASEHQIVSITLANWGGKNMKVVCSISKGL</sequence>
<accession>A0AAP0S5A0</accession>
<gene>
    <name evidence="1" type="ORF">L1049_016492</name>
</gene>
<comment type="caution">
    <text evidence="1">The sequence shown here is derived from an EMBL/GenBank/DDBJ whole genome shotgun (WGS) entry which is preliminary data.</text>
</comment>
<organism evidence="1 2">
    <name type="scientific">Liquidambar formosana</name>
    <name type="common">Formosan gum</name>
    <dbReference type="NCBI Taxonomy" id="63359"/>
    <lineage>
        <taxon>Eukaryota</taxon>
        <taxon>Viridiplantae</taxon>
        <taxon>Streptophyta</taxon>
        <taxon>Embryophyta</taxon>
        <taxon>Tracheophyta</taxon>
        <taxon>Spermatophyta</taxon>
        <taxon>Magnoliopsida</taxon>
        <taxon>eudicotyledons</taxon>
        <taxon>Gunneridae</taxon>
        <taxon>Pentapetalae</taxon>
        <taxon>Saxifragales</taxon>
        <taxon>Altingiaceae</taxon>
        <taxon>Liquidambar</taxon>
    </lineage>
</organism>
<dbReference type="EMBL" id="JBBPBK010000003">
    <property type="protein sequence ID" value="KAK9288046.1"/>
    <property type="molecule type" value="Genomic_DNA"/>
</dbReference>
<proteinExistence type="predicted"/>
<keyword evidence="2" id="KW-1185">Reference proteome</keyword>
<dbReference type="AlphaFoldDB" id="A0AAP0S5A0"/>
<evidence type="ECO:0000313" key="1">
    <source>
        <dbReference type="EMBL" id="KAK9288046.1"/>
    </source>
</evidence>
<dbReference type="Proteomes" id="UP001415857">
    <property type="component" value="Unassembled WGS sequence"/>
</dbReference>
<protein>
    <submittedName>
        <fullName evidence="1">Uncharacterized protein</fullName>
    </submittedName>
</protein>
<reference evidence="1 2" key="1">
    <citation type="journal article" date="2024" name="Plant J.">
        <title>Genome sequences and population genomics reveal climatic adaptation and genomic divergence between two closely related sweetgum species.</title>
        <authorList>
            <person name="Xu W.Q."/>
            <person name="Ren C.Q."/>
            <person name="Zhang X.Y."/>
            <person name="Comes H.P."/>
            <person name="Liu X.H."/>
            <person name="Li Y.G."/>
            <person name="Kettle C.J."/>
            <person name="Jalonen R."/>
            <person name="Gaisberger H."/>
            <person name="Ma Y.Z."/>
            <person name="Qiu Y.X."/>
        </authorList>
    </citation>
    <scope>NUCLEOTIDE SEQUENCE [LARGE SCALE GENOMIC DNA]</scope>
    <source>
        <strain evidence="1">Hangzhou</strain>
    </source>
</reference>
<name>A0AAP0S5A0_LIQFO</name>
<evidence type="ECO:0000313" key="2">
    <source>
        <dbReference type="Proteomes" id="UP001415857"/>
    </source>
</evidence>